<feature type="transmembrane region" description="Helical" evidence="1">
    <location>
        <begin position="78"/>
        <end position="101"/>
    </location>
</feature>
<dbReference type="Pfam" id="PF13800">
    <property type="entry name" value="Sigma_reg_N"/>
    <property type="match status" value="1"/>
</dbReference>
<evidence type="ECO:0000313" key="4">
    <source>
        <dbReference type="EMBL" id="MBP1970365.1"/>
    </source>
</evidence>
<evidence type="ECO:0000259" key="2">
    <source>
        <dbReference type="Pfam" id="PF13791"/>
    </source>
</evidence>
<accession>A0ABS4IHH0</accession>
<evidence type="ECO:0000259" key="3">
    <source>
        <dbReference type="Pfam" id="PF13800"/>
    </source>
</evidence>
<evidence type="ECO:0000313" key="5">
    <source>
        <dbReference type="Proteomes" id="UP001519345"/>
    </source>
</evidence>
<keyword evidence="5" id="KW-1185">Reference proteome</keyword>
<feature type="domain" description="Sigma factor regulator N-terminal" evidence="3">
    <location>
        <begin position="63"/>
        <end position="156"/>
    </location>
</feature>
<reference evidence="4 5" key="1">
    <citation type="submission" date="2021-03" db="EMBL/GenBank/DDBJ databases">
        <title>Genomic Encyclopedia of Type Strains, Phase IV (KMG-IV): sequencing the most valuable type-strain genomes for metagenomic binning, comparative biology and taxonomic classification.</title>
        <authorList>
            <person name="Goeker M."/>
        </authorList>
    </citation>
    <scope>NUCLEOTIDE SEQUENCE [LARGE SCALE GENOMIC DNA]</scope>
    <source>
        <strain evidence="4 5">DSM 25609</strain>
    </source>
</reference>
<protein>
    <recommendedName>
        <fullName evidence="6">Anti-sigma factor</fullName>
    </recommendedName>
</protein>
<dbReference type="Pfam" id="PF13791">
    <property type="entry name" value="Sigma_reg_C"/>
    <property type="match status" value="1"/>
</dbReference>
<keyword evidence="1" id="KW-0812">Transmembrane</keyword>
<dbReference type="InterPro" id="IPR029101">
    <property type="entry name" value="Sigma_reg_N"/>
</dbReference>
<sequence>MNNEEFKKKLDDYNNGLLSEKDEKQVEAELEKVEIYQDYIDYSLDEKHVNSKKKESDTSNQMKVLNQSKRKAIITNTLVTASFILMILPITTAFTFLYYGYGIDQSKGNQFLKVITDTITITEPNTRVELDSINENISPFSMSTTMDLYKRIGKREKQIGEQEHSLWMSSMEFPERNYLIDAPDSVYQVEDSSFLVPPAGEISSTNEFRLLDELPDGTVGELYVSLGDLYNEADVKSIFSELDVDLTWFAVNTGIDQLGVNDQGLPIQPIGYPAETNMDINSSFNKNANNQEQFLDVLRNLAKHEEWATTAARSKALNLTDRINFLEEGEIQIYGVVLTGPTNELLKVENLSQVSKAEVGEVELWNWVN</sequence>
<proteinExistence type="predicted"/>
<comment type="caution">
    <text evidence="4">The sequence shown here is derived from an EMBL/GenBank/DDBJ whole genome shotgun (WGS) entry which is preliminary data.</text>
</comment>
<keyword evidence="1" id="KW-0472">Membrane</keyword>
<evidence type="ECO:0008006" key="6">
    <source>
        <dbReference type="Google" id="ProtNLM"/>
    </source>
</evidence>
<dbReference type="InterPro" id="IPR025672">
    <property type="entry name" value="Sigma_reg_C_dom"/>
</dbReference>
<evidence type="ECO:0000256" key="1">
    <source>
        <dbReference type="SAM" id="Phobius"/>
    </source>
</evidence>
<organism evidence="4 5">
    <name type="scientific">Virgibacillus natechei</name>
    <dbReference type="NCBI Taxonomy" id="1216297"/>
    <lineage>
        <taxon>Bacteria</taxon>
        <taxon>Bacillati</taxon>
        <taxon>Bacillota</taxon>
        <taxon>Bacilli</taxon>
        <taxon>Bacillales</taxon>
        <taxon>Bacillaceae</taxon>
        <taxon>Virgibacillus</taxon>
    </lineage>
</organism>
<dbReference type="RefSeq" id="WP_209463501.1">
    <property type="nucleotide sequence ID" value="NZ_CP110224.1"/>
</dbReference>
<feature type="domain" description="Sigma factor regulator C-terminal" evidence="2">
    <location>
        <begin position="211"/>
        <end position="361"/>
    </location>
</feature>
<name>A0ABS4IHH0_9BACI</name>
<dbReference type="Proteomes" id="UP001519345">
    <property type="component" value="Unassembled WGS sequence"/>
</dbReference>
<keyword evidence="1" id="KW-1133">Transmembrane helix</keyword>
<gene>
    <name evidence="4" type="ORF">J2Z83_002483</name>
</gene>
<dbReference type="EMBL" id="JAGGKX010000012">
    <property type="protein sequence ID" value="MBP1970365.1"/>
    <property type="molecule type" value="Genomic_DNA"/>
</dbReference>